<keyword evidence="1" id="KW-1133">Transmembrane helix</keyword>
<accession>A0AAP9NJV3</accession>
<organism evidence="2 3">
    <name type="scientific">Vreelandella titanicae</name>
    <dbReference type="NCBI Taxonomy" id="664683"/>
    <lineage>
        <taxon>Bacteria</taxon>
        <taxon>Pseudomonadati</taxon>
        <taxon>Pseudomonadota</taxon>
        <taxon>Gammaproteobacteria</taxon>
        <taxon>Oceanospirillales</taxon>
        <taxon>Halomonadaceae</taxon>
        <taxon>Vreelandella</taxon>
    </lineage>
</organism>
<keyword evidence="1" id="KW-0472">Membrane</keyword>
<sequence>MAGDGLKEPHGGKDPQEALRARLTKSLQERRASAHRRRIGARATRQQFLEATRNVGVIVVATCFTAGWVVTNPSLNTDNVWLGVGLGIILIFVGSFGYGYVERDKTSDEDDKP</sequence>
<feature type="transmembrane region" description="Helical" evidence="1">
    <location>
        <begin position="81"/>
        <end position="101"/>
    </location>
</feature>
<protein>
    <submittedName>
        <fullName evidence="2">Uncharacterized protein</fullName>
    </submittedName>
</protein>
<keyword evidence="3" id="KW-1185">Reference proteome</keyword>
<evidence type="ECO:0000256" key="1">
    <source>
        <dbReference type="SAM" id="Phobius"/>
    </source>
</evidence>
<evidence type="ECO:0000313" key="3">
    <source>
        <dbReference type="Proteomes" id="UP000509761"/>
    </source>
</evidence>
<gene>
    <name evidence="2" type="ORF">FX987_01279</name>
</gene>
<dbReference type="AlphaFoldDB" id="A0AAP9NJV3"/>
<dbReference type="Proteomes" id="UP000509761">
    <property type="component" value="Chromosome"/>
</dbReference>
<proteinExistence type="predicted"/>
<dbReference type="EMBL" id="CP054580">
    <property type="protein sequence ID" value="QKS23520.1"/>
    <property type="molecule type" value="Genomic_DNA"/>
</dbReference>
<keyword evidence="1" id="KW-0812">Transmembrane</keyword>
<reference evidence="2 3" key="1">
    <citation type="submission" date="2019-12" db="EMBL/GenBank/DDBJ databases">
        <title>Genome sequencing and assembly of endphytes of Porphyra tenera.</title>
        <authorList>
            <person name="Park J.M."/>
            <person name="Shin R."/>
            <person name="Jo S.H."/>
        </authorList>
    </citation>
    <scope>NUCLEOTIDE SEQUENCE [LARGE SCALE GENOMIC DNA]</scope>
    <source>
        <strain evidence="2 3">GPM3</strain>
    </source>
</reference>
<evidence type="ECO:0000313" key="2">
    <source>
        <dbReference type="EMBL" id="QKS23520.1"/>
    </source>
</evidence>
<feature type="transmembrane region" description="Helical" evidence="1">
    <location>
        <begin position="51"/>
        <end position="69"/>
    </location>
</feature>
<name>A0AAP9NJV3_9GAMM</name>